<name>A0ABU6TK14_9FABA</name>
<gene>
    <name evidence="2" type="ORF">PIB30_059488</name>
</gene>
<evidence type="ECO:0000313" key="2">
    <source>
        <dbReference type="EMBL" id="MED6149122.1"/>
    </source>
</evidence>
<feature type="non-terminal residue" evidence="2">
    <location>
        <position position="1"/>
    </location>
</feature>
<reference evidence="2 3" key="1">
    <citation type="journal article" date="2023" name="Plants (Basel)">
        <title>Bridging the Gap: Combining Genomics and Transcriptomics Approaches to Understand Stylosanthes scabra, an Orphan Legume from the Brazilian Caatinga.</title>
        <authorList>
            <person name="Ferreira-Neto J.R.C."/>
            <person name="da Silva M.D."/>
            <person name="Binneck E."/>
            <person name="de Melo N.F."/>
            <person name="da Silva R.H."/>
            <person name="de Melo A.L.T.M."/>
            <person name="Pandolfi V."/>
            <person name="Bustamante F.O."/>
            <person name="Brasileiro-Vidal A.C."/>
            <person name="Benko-Iseppon A.M."/>
        </authorList>
    </citation>
    <scope>NUCLEOTIDE SEQUENCE [LARGE SCALE GENOMIC DNA]</scope>
    <source>
        <tissue evidence="2">Leaves</tissue>
    </source>
</reference>
<dbReference type="EMBL" id="JASCZI010091133">
    <property type="protein sequence ID" value="MED6149122.1"/>
    <property type="molecule type" value="Genomic_DNA"/>
</dbReference>
<keyword evidence="3" id="KW-1185">Reference proteome</keyword>
<evidence type="ECO:0000256" key="1">
    <source>
        <dbReference type="SAM" id="MobiDB-lite"/>
    </source>
</evidence>
<comment type="caution">
    <text evidence="2">The sequence shown here is derived from an EMBL/GenBank/DDBJ whole genome shotgun (WGS) entry which is preliminary data.</text>
</comment>
<protein>
    <submittedName>
        <fullName evidence="2">Uncharacterized protein</fullName>
    </submittedName>
</protein>
<accession>A0ABU6TK14</accession>
<dbReference type="Proteomes" id="UP001341840">
    <property type="component" value="Unassembled WGS sequence"/>
</dbReference>
<proteinExistence type="predicted"/>
<feature type="compositionally biased region" description="Polar residues" evidence="1">
    <location>
        <begin position="47"/>
        <end position="61"/>
    </location>
</feature>
<evidence type="ECO:0000313" key="3">
    <source>
        <dbReference type="Proteomes" id="UP001341840"/>
    </source>
</evidence>
<sequence>ENAPIWIDVSVEQMTIEISTRHKRGRPVGSQNRNHRKRRNTNDSKDANTLPTEENKNIVGTPNAVQSHDIIETSRDV</sequence>
<organism evidence="2 3">
    <name type="scientific">Stylosanthes scabra</name>
    <dbReference type="NCBI Taxonomy" id="79078"/>
    <lineage>
        <taxon>Eukaryota</taxon>
        <taxon>Viridiplantae</taxon>
        <taxon>Streptophyta</taxon>
        <taxon>Embryophyta</taxon>
        <taxon>Tracheophyta</taxon>
        <taxon>Spermatophyta</taxon>
        <taxon>Magnoliopsida</taxon>
        <taxon>eudicotyledons</taxon>
        <taxon>Gunneridae</taxon>
        <taxon>Pentapetalae</taxon>
        <taxon>rosids</taxon>
        <taxon>fabids</taxon>
        <taxon>Fabales</taxon>
        <taxon>Fabaceae</taxon>
        <taxon>Papilionoideae</taxon>
        <taxon>50 kb inversion clade</taxon>
        <taxon>dalbergioids sensu lato</taxon>
        <taxon>Dalbergieae</taxon>
        <taxon>Pterocarpus clade</taxon>
        <taxon>Stylosanthes</taxon>
    </lineage>
</organism>
<feature type="region of interest" description="Disordered" evidence="1">
    <location>
        <begin position="18"/>
        <end position="61"/>
    </location>
</feature>